<dbReference type="SUPFAM" id="SSF54060">
    <property type="entry name" value="His-Me finger endonucleases"/>
    <property type="match status" value="1"/>
</dbReference>
<dbReference type="Gene3D" id="3.90.75.20">
    <property type="match status" value="1"/>
</dbReference>
<organism evidence="3 4">
    <name type="scientific">Pelagerythrobacter marinus</name>
    <dbReference type="NCBI Taxonomy" id="538382"/>
    <lineage>
        <taxon>Bacteria</taxon>
        <taxon>Pseudomonadati</taxon>
        <taxon>Pseudomonadota</taxon>
        <taxon>Alphaproteobacteria</taxon>
        <taxon>Sphingomonadales</taxon>
        <taxon>Erythrobacteraceae</taxon>
        <taxon>Pelagerythrobacter</taxon>
    </lineage>
</organism>
<keyword evidence="4" id="KW-1185">Reference proteome</keyword>
<name>A0ABW9USD9_9SPHN</name>
<dbReference type="InterPro" id="IPR010902">
    <property type="entry name" value="NUMOD4"/>
</dbReference>
<dbReference type="InterPro" id="IPR044925">
    <property type="entry name" value="His-Me_finger_sf"/>
</dbReference>
<protein>
    <recommendedName>
        <fullName evidence="5">HNH endonuclease</fullName>
    </recommendedName>
</protein>
<dbReference type="InterPro" id="IPR003615">
    <property type="entry name" value="HNH_nuc"/>
</dbReference>
<dbReference type="Proteomes" id="UP000444401">
    <property type="component" value="Unassembled WGS sequence"/>
</dbReference>
<gene>
    <name evidence="3" type="ORF">GRI72_02975</name>
</gene>
<sequence>MADQADSPPDEVWKAIPGWEDRYEVSNLGRVKSKAHVQHFLSKRGNPVTRKVGERLMRATAGPYGYLRVSLQRDTKIRPALVHRLVCEAFHGPCPPDKEHCAHWDGNTGNNRAENLRWVTARENGSDRIRLGAAPRGERVHNSKLDAASVRQMRLRYRRGEGTNALAREYGVSPATACNAIKRKTWKHI</sequence>
<dbReference type="EMBL" id="WTYO01000001">
    <property type="protein sequence ID" value="MXO67796.1"/>
    <property type="molecule type" value="Genomic_DNA"/>
</dbReference>
<evidence type="ECO:0008006" key="5">
    <source>
        <dbReference type="Google" id="ProtNLM"/>
    </source>
</evidence>
<evidence type="ECO:0000259" key="1">
    <source>
        <dbReference type="Pfam" id="PF07463"/>
    </source>
</evidence>
<proteinExistence type="predicted"/>
<accession>A0ABW9USD9</accession>
<dbReference type="Pfam" id="PF07463">
    <property type="entry name" value="NUMOD4"/>
    <property type="match status" value="1"/>
</dbReference>
<reference evidence="3 4" key="1">
    <citation type="submission" date="2019-12" db="EMBL/GenBank/DDBJ databases">
        <title>Genomic-based taxomic classification of the family Erythrobacteraceae.</title>
        <authorList>
            <person name="Xu L."/>
        </authorList>
    </citation>
    <scope>NUCLEOTIDE SEQUENCE [LARGE SCALE GENOMIC DNA]</scope>
    <source>
        <strain evidence="3 4">H32</strain>
    </source>
</reference>
<dbReference type="Pfam" id="PF13392">
    <property type="entry name" value="HNH_3"/>
    <property type="match status" value="1"/>
</dbReference>
<evidence type="ECO:0000259" key="2">
    <source>
        <dbReference type="Pfam" id="PF13392"/>
    </source>
</evidence>
<evidence type="ECO:0000313" key="3">
    <source>
        <dbReference type="EMBL" id="MXO67796.1"/>
    </source>
</evidence>
<evidence type="ECO:0000313" key="4">
    <source>
        <dbReference type="Proteomes" id="UP000444401"/>
    </source>
</evidence>
<dbReference type="RefSeq" id="WP_160732422.1">
    <property type="nucleotide sequence ID" value="NZ_WTYO01000001.1"/>
</dbReference>
<comment type="caution">
    <text evidence="3">The sequence shown here is derived from an EMBL/GenBank/DDBJ whole genome shotgun (WGS) entry which is preliminary data.</text>
</comment>
<feature type="domain" description="HNH nuclease" evidence="2">
    <location>
        <begin position="81"/>
        <end position="125"/>
    </location>
</feature>
<feature type="domain" description="NUMOD4" evidence="1">
    <location>
        <begin position="11"/>
        <end position="71"/>
    </location>
</feature>